<dbReference type="EMBL" id="CP006877">
    <property type="protein sequence ID" value="AJD40783.1"/>
    <property type="molecule type" value="Genomic_DNA"/>
</dbReference>
<reference evidence="3 4" key="1">
    <citation type="submission" date="2013-11" db="EMBL/GenBank/DDBJ databases">
        <title>Complete genome sequence of Rhizobium gallicum bv. gallicum R602.</title>
        <authorList>
            <person name="Bustos P."/>
            <person name="Santamaria R.I."/>
            <person name="Lozano L."/>
            <person name="Acosta J.L."/>
            <person name="Ormeno-Orrillo E."/>
            <person name="Rogel M.A."/>
            <person name="Romero D."/>
            <person name="Cevallos M.A."/>
            <person name="Martinez-Romero E."/>
            <person name="Gonzalez V."/>
        </authorList>
    </citation>
    <scope>NUCLEOTIDE SEQUENCE [LARGE SCALE GENOMIC DNA]</scope>
    <source>
        <strain evidence="3 4">R602</strain>
    </source>
</reference>
<keyword evidence="4" id="KW-1185">Reference proteome</keyword>
<dbReference type="Proteomes" id="UP000031368">
    <property type="component" value="Chromosome"/>
</dbReference>
<dbReference type="HOGENOM" id="CLU_009583_0_3_5"/>
<accession>A0A0B4X2P5</accession>
<dbReference type="GO" id="GO:0016757">
    <property type="term" value="F:glycosyltransferase activity"/>
    <property type="evidence" value="ECO:0007669"/>
    <property type="project" value="InterPro"/>
</dbReference>
<dbReference type="Pfam" id="PF00534">
    <property type="entry name" value="Glycos_transf_1"/>
    <property type="match status" value="1"/>
</dbReference>
<feature type="domain" description="Glycosyltransferase subfamily 4-like N-terminal" evidence="2">
    <location>
        <begin position="17"/>
        <end position="189"/>
    </location>
</feature>
<feature type="domain" description="Glycosyl transferase family 1" evidence="1">
    <location>
        <begin position="193"/>
        <end position="343"/>
    </location>
</feature>
<evidence type="ECO:0000259" key="1">
    <source>
        <dbReference type="Pfam" id="PF00534"/>
    </source>
</evidence>
<sequence length="393" mass="43499">MAQQRPLRILHCFRSPVGGIFRHVRDLVEEHSTAGHEIGILCDSSTGGEHEDRLFDDIRPFLSLGLTRIPIRRSVALSDIGVIWETYKKIKSLRPDVLHGHGAKGGVLARLVGSALRVNRYRVARLYTAHGGSLHYSRSSLTGQFVLRMERLQEYFTDALVFICEYERDTYAQKVGRPRPLTRLIYNGIGERDFQIIPTRSDAVHFIYVGMLRDLKGPDLFVDAFAKTERLIGRPLSALMIGDGPDREKYRDMMVERGLGKRIGMLPPMRVQEAFAMAQNLVVPSRAEAMPYIILEGLGAGKTVIASRVGGIPEVLGRSSPALVAPDNADDLARVMADALTTPGWHNAVMPSIDSVKSVFSSSVMARDVLKLYHTLAEGSSASETYEASVNLS</sequence>
<dbReference type="Gene3D" id="3.40.50.2000">
    <property type="entry name" value="Glycogen Phosphorylase B"/>
    <property type="match status" value="2"/>
</dbReference>
<dbReference type="AlphaFoldDB" id="A0A0B4X2P5"/>
<keyword evidence="3" id="KW-0808">Transferase</keyword>
<dbReference type="SUPFAM" id="SSF53756">
    <property type="entry name" value="UDP-Glycosyltransferase/glycogen phosphorylase"/>
    <property type="match status" value="1"/>
</dbReference>
<evidence type="ECO:0000313" key="3">
    <source>
        <dbReference type="EMBL" id="AJD40783.1"/>
    </source>
</evidence>
<dbReference type="Pfam" id="PF13439">
    <property type="entry name" value="Glyco_transf_4"/>
    <property type="match status" value="1"/>
</dbReference>
<dbReference type="PANTHER" id="PTHR45871:SF1">
    <property type="entry name" value="PHOSPHATIDYLINOSITOL N-ACETYLGLUCOSAMINYLTRANSFERASE SUBUNIT A"/>
    <property type="match status" value="1"/>
</dbReference>
<evidence type="ECO:0000313" key="4">
    <source>
        <dbReference type="Proteomes" id="UP000031368"/>
    </source>
</evidence>
<dbReference type="InterPro" id="IPR001296">
    <property type="entry name" value="Glyco_trans_1"/>
</dbReference>
<dbReference type="InterPro" id="IPR028098">
    <property type="entry name" value="Glyco_trans_4-like_N"/>
</dbReference>
<dbReference type="KEGG" id="rga:RGR602_CH01427"/>
<dbReference type="RefSeq" id="WP_039844531.1">
    <property type="nucleotide sequence ID" value="NZ_CP006877.1"/>
</dbReference>
<dbReference type="PANTHER" id="PTHR45871">
    <property type="entry name" value="N-ACETYLGLUCOSAMINYL-PHOSPHATIDYLINOSITOL BIOSYNTHETIC PROTEIN"/>
    <property type="match status" value="1"/>
</dbReference>
<organism evidence="3 4">
    <name type="scientific">Rhizobium gallicum bv. gallicum R602sp</name>
    <dbReference type="NCBI Taxonomy" id="1041138"/>
    <lineage>
        <taxon>Bacteria</taxon>
        <taxon>Pseudomonadati</taxon>
        <taxon>Pseudomonadota</taxon>
        <taxon>Alphaproteobacteria</taxon>
        <taxon>Hyphomicrobiales</taxon>
        <taxon>Rhizobiaceae</taxon>
        <taxon>Rhizobium/Agrobacterium group</taxon>
        <taxon>Rhizobium</taxon>
    </lineage>
</organism>
<gene>
    <name evidence="3" type="ORF">RGR602_CH01427</name>
</gene>
<evidence type="ECO:0000259" key="2">
    <source>
        <dbReference type="Pfam" id="PF13439"/>
    </source>
</evidence>
<proteinExistence type="predicted"/>
<name>A0A0B4X2P5_9HYPH</name>
<protein>
    <submittedName>
        <fullName evidence="3">Glycosyltransferase family 1 protein</fullName>
    </submittedName>
</protein>